<comment type="caution">
    <text evidence="9">The sequence shown here is derived from an EMBL/GenBank/DDBJ whole genome shotgun (WGS) entry which is preliminary data.</text>
</comment>
<dbReference type="InterPro" id="IPR001351">
    <property type="entry name" value="Ribosomal_uS3_C"/>
</dbReference>
<keyword evidence="4" id="KW-0687">Ribonucleoprotein</keyword>
<name>A0AAE0EY54_9CHLO</name>
<protein>
    <recommendedName>
        <fullName evidence="5">40S ribosomal protein S3</fullName>
    </recommendedName>
</protein>
<evidence type="ECO:0000256" key="7">
    <source>
        <dbReference type="SAM" id="MobiDB-lite"/>
    </source>
</evidence>
<dbReference type="SUPFAM" id="SSF54821">
    <property type="entry name" value="Ribosomal protein S3 C-terminal domain"/>
    <property type="match status" value="1"/>
</dbReference>
<keyword evidence="10" id="KW-1185">Reference proteome</keyword>
<organism evidence="9 10">
    <name type="scientific">Cymbomonas tetramitiformis</name>
    <dbReference type="NCBI Taxonomy" id="36881"/>
    <lineage>
        <taxon>Eukaryota</taxon>
        <taxon>Viridiplantae</taxon>
        <taxon>Chlorophyta</taxon>
        <taxon>Pyramimonadophyceae</taxon>
        <taxon>Pyramimonadales</taxon>
        <taxon>Pyramimonadaceae</taxon>
        <taxon>Cymbomonas</taxon>
    </lineage>
</organism>
<evidence type="ECO:0000313" key="10">
    <source>
        <dbReference type="Proteomes" id="UP001190700"/>
    </source>
</evidence>
<feature type="region of interest" description="Disordered" evidence="7">
    <location>
        <begin position="1"/>
        <end position="43"/>
    </location>
</feature>
<proteinExistence type="inferred from homology"/>
<sequence length="688" mass="75530">MASASRRSLGDVLRSARAASASPTPTSSPQSGSQAHSPRARTAGLDPVVRMNTLINKPDSISPAATSAEFHRDASVWVSTPVRASQQHEYIDRMDYAFSYGEELQPLRHVLSPISHFEYDKLFDLEHEYLVYHWSLNELLFNILKGVLQGTALALFQESARVHPRDGRCALQRLRFHVEATTDPDTFRFWTKLRSTTIDETADPAPQLTVFRVLGDKHQRLHPSYDDVGRVHDLHHVLGRSAAGSPHVSPLYLVVLRELAAGHAFTFSALLLRLSTVWQSEGHLARLRSPSTGSGGGKHAPTSASFNSVQRSNIVKPVGDWKPSPRRGLYLVWEGVGYPCVTCFRLWGLSDAHLPTRGVCPYSCAASFAPGQAPAGAPAAPPRPTVDAWLQPPAPPAPAAAAAVHFAEGSPSPQFASADSSDPAAFTLRLDLRLAVLAEPVWLLVSACYLACYLQSLSMANVTISKKRKFVADGVFFAELNELLTRELAEDGYSGVEVRVTPMRTEIIIRATRTQNVLGEKGRRIRELTFVVQKRFGFAEGSVELYAEKVANRGLCAVAQCESLRYKLVGGLAVRRACYGVLRFVMESGAKGCEVIVSGKLRAQRAKSMKFKDGYMISSGAPTKEYIDRAVRHVMLRQGVLGIKVKIMLDWDPTGKNGPKMPMPDMIKVLAPKEDEELGKPYIGKEPM</sequence>
<evidence type="ECO:0000256" key="5">
    <source>
        <dbReference type="ARBA" id="ARBA00035408"/>
    </source>
</evidence>
<dbReference type="InterPro" id="IPR036419">
    <property type="entry name" value="Ribosomal_S3_C_sf"/>
</dbReference>
<comment type="similarity">
    <text evidence="1">Belongs to the universal ribosomal protein uS3 family.</text>
</comment>
<dbReference type="GO" id="GO:0006412">
    <property type="term" value="P:translation"/>
    <property type="evidence" value="ECO:0007669"/>
    <property type="project" value="InterPro"/>
</dbReference>
<dbReference type="AlphaFoldDB" id="A0AAE0EY54"/>
<dbReference type="FunFam" id="3.30.1140.32:FF:000004">
    <property type="entry name" value="40S ribosomal protein S3"/>
    <property type="match status" value="1"/>
</dbReference>
<reference evidence="9 10" key="1">
    <citation type="journal article" date="2015" name="Genome Biol. Evol.">
        <title>Comparative Genomics of a Bacterivorous Green Alga Reveals Evolutionary Causalities and Consequences of Phago-Mixotrophic Mode of Nutrition.</title>
        <authorList>
            <person name="Burns J.A."/>
            <person name="Paasch A."/>
            <person name="Narechania A."/>
            <person name="Kim E."/>
        </authorList>
    </citation>
    <scope>NUCLEOTIDE SEQUENCE [LARGE SCALE GENOMIC DNA]</scope>
    <source>
        <strain evidence="9 10">PLY_AMNH</strain>
    </source>
</reference>
<evidence type="ECO:0000256" key="6">
    <source>
        <dbReference type="PROSITE-ProRule" id="PRU00118"/>
    </source>
</evidence>
<evidence type="ECO:0000256" key="4">
    <source>
        <dbReference type="ARBA" id="ARBA00023274"/>
    </source>
</evidence>
<evidence type="ECO:0000256" key="1">
    <source>
        <dbReference type="ARBA" id="ARBA00010761"/>
    </source>
</evidence>
<dbReference type="Pfam" id="PF07650">
    <property type="entry name" value="KH_2"/>
    <property type="match status" value="1"/>
</dbReference>
<dbReference type="GO" id="GO:0022627">
    <property type="term" value="C:cytosolic small ribosomal subunit"/>
    <property type="evidence" value="ECO:0007669"/>
    <property type="project" value="TreeGrafter"/>
</dbReference>
<dbReference type="Gene3D" id="3.30.300.20">
    <property type="match status" value="1"/>
</dbReference>
<dbReference type="NCBIfam" id="TIGR01008">
    <property type="entry name" value="uS3_euk_arch"/>
    <property type="match status" value="1"/>
</dbReference>
<dbReference type="FunFam" id="3.30.300.20:FF:000006">
    <property type="entry name" value="40S ribosomal protein S3"/>
    <property type="match status" value="1"/>
</dbReference>
<dbReference type="InterPro" id="IPR057258">
    <property type="entry name" value="Ribosomal_uS3"/>
</dbReference>
<gene>
    <name evidence="9" type="ORF">CYMTET_45323</name>
</gene>
<dbReference type="InterPro" id="IPR009019">
    <property type="entry name" value="KH_sf_prok-type"/>
</dbReference>
<dbReference type="GO" id="GO:0005634">
    <property type="term" value="C:nucleus"/>
    <property type="evidence" value="ECO:0007669"/>
    <property type="project" value="TreeGrafter"/>
</dbReference>
<dbReference type="PROSITE" id="PS50823">
    <property type="entry name" value="KH_TYPE_2"/>
    <property type="match status" value="1"/>
</dbReference>
<dbReference type="EMBL" id="LGRX02031024">
    <property type="protein sequence ID" value="KAK3245091.1"/>
    <property type="molecule type" value="Genomic_DNA"/>
</dbReference>
<feature type="domain" description="KH type-2" evidence="8">
    <location>
        <begin position="480"/>
        <end position="551"/>
    </location>
</feature>
<dbReference type="SUPFAM" id="SSF54814">
    <property type="entry name" value="Prokaryotic type KH domain (KH-domain type II)"/>
    <property type="match status" value="1"/>
</dbReference>
<accession>A0AAE0EY54</accession>
<dbReference type="PANTHER" id="PTHR11760">
    <property type="entry name" value="30S/40S RIBOSOMAL PROTEIN S3"/>
    <property type="match status" value="1"/>
</dbReference>
<evidence type="ECO:0000259" key="8">
    <source>
        <dbReference type="PROSITE" id="PS50823"/>
    </source>
</evidence>
<dbReference type="Proteomes" id="UP001190700">
    <property type="component" value="Unassembled WGS sequence"/>
</dbReference>
<dbReference type="InterPro" id="IPR005703">
    <property type="entry name" value="Ribosomal_uS3_euk/arc"/>
</dbReference>
<evidence type="ECO:0000256" key="3">
    <source>
        <dbReference type="ARBA" id="ARBA00022980"/>
    </source>
</evidence>
<dbReference type="CDD" id="cd02413">
    <property type="entry name" value="KH-II_40S_S3"/>
    <property type="match status" value="1"/>
</dbReference>
<dbReference type="Gene3D" id="3.30.1140.32">
    <property type="entry name" value="Ribosomal protein S3, C-terminal domain"/>
    <property type="match status" value="1"/>
</dbReference>
<feature type="compositionally biased region" description="Low complexity" evidence="7">
    <location>
        <begin position="15"/>
        <end position="35"/>
    </location>
</feature>
<evidence type="ECO:0000313" key="9">
    <source>
        <dbReference type="EMBL" id="KAK3245091.1"/>
    </source>
</evidence>
<dbReference type="NCBIfam" id="NF003219">
    <property type="entry name" value="PRK04191.1"/>
    <property type="match status" value="1"/>
</dbReference>
<dbReference type="InterPro" id="IPR015946">
    <property type="entry name" value="KH_dom-like_a/b"/>
</dbReference>
<dbReference type="GO" id="GO:0003735">
    <property type="term" value="F:structural constituent of ribosome"/>
    <property type="evidence" value="ECO:0007669"/>
    <property type="project" value="InterPro"/>
</dbReference>
<evidence type="ECO:0000256" key="2">
    <source>
        <dbReference type="ARBA" id="ARBA00022884"/>
    </source>
</evidence>
<keyword evidence="3" id="KW-0689">Ribosomal protein</keyword>
<keyword evidence="2 6" id="KW-0694">RNA-binding</keyword>
<dbReference type="GO" id="GO:0003723">
    <property type="term" value="F:RNA binding"/>
    <property type="evidence" value="ECO:0007669"/>
    <property type="project" value="UniProtKB-UniRule"/>
</dbReference>
<dbReference type="PANTHER" id="PTHR11760:SF32">
    <property type="entry name" value="SMALL RIBOSOMAL SUBUNIT PROTEIN US3"/>
    <property type="match status" value="1"/>
</dbReference>
<dbReference type="Pfam" id="PF00189">
    <property type="entry name" value="Ribosomal_S3_C"/>
    <property type="match status" value="1"/>
</dbReference>
<feature type="region of interest" description="Disordered" evidence="7">
    <location>
        <begin position="287"/>
        <end position="306"/>
    </location>
</feature>
<dbReference type="InterPro" id="IPR004044">
    <property type="entry name" value="KH_dom_type_2"/>
</dbReference>